<dbReference type="PANTHER" id="PTHR34684">
    <property type="entry name" value="OS08G0192200 PROTEIN"/>
    <property type="match status" value="1"/>
</dbReference>
<protein>
    <submittedName>
        <fullName evidence="2">Uncharacterized protein</fullName>
    </submittedName>
</protein>
<gene>
    <name evidence="2" type="ORF">V6N12_056040</name>
</gene>
<comment type="caution">
    <text evidence="2">The sequence shown here is derived from an EMBL/GenBank/DDBJ whole genome shotgun (WGS) entry which is preliminary data.</text>
</comment>
<feature type="region of interest" description="Disordered" evidence="1">
    <location>
        <begin position="30"/>
        <end position="61"/>
    </location>
</feature>
<evidence type="ECO:0000313" key="2">
    <source>
        <dbReference type="EMBL" id="KAK8522328.1"/>
    </source>
</evidence>
<organism evidence="2 3">
    <name type="scientific">Hibiscus sabdariffa</name>
    <name type="common">roselle</name>
    <dbReference type="NCBI Taxonomy" id="183260"/>
    <lineage>
        <taxon>Eukaryota</taxon>
        <taxon>Viridiplantae</taxon>
        <taxon>Streptophyta</taxon>
        <taxon>Embryophyta</taxon>
        <taxon>Tracheophyta</taxon>
        <taxon>Spermatophyta</taxon>
        <taxon>Magnoliopsida</taxon>
        <taxon>eudicotyledons</taxon>
        <taxon>Gunneridae</taxon>
        <taxon>Pentapetalae</taxon>
        <taxon>rosids</taxon>
        <taxon>malvids</taxon>
        <taxon>Malvales</taxon>
        <taxon>Malvaceae</taxon>
        <taxon>Malvoideae</taxon>
        <taxon>Hibiscus</taxon>
    </lineage>
</organism>
<sequence>MKNLANRAVEVHEMSRVRHTELELNDRLKARSKADSGHNGSHVDRSIYYRSTNRRRESEVTMDEEIDEFLQSRVKHGQGSIGSRMDETGPYLPTDSEFPGKLPTTSIGMEHHAKLGPEKPSSLRQDESFFNSEPHEHRKKKEKDHLERSDKKHSRKHKSKEKR</sequence>
<dbReference type="Proteomes" id="UP001472677">
    <property type="component" value="Unassembled WGS sequence"/>
</dbReference>
<feature type="compositionally biased region" description="Basic residues" evidence="1">
    <location>
        <begin position="151"/>
        <end position="163"/>
    </location>
</feature>
<accession>A0ABR2CRS1</accession>
<keyword evidence="3" id="KW-1185">Reference proteome</keyword>
<evidence type="ECO:0000313" key="3">
    <source>
        <dbReference type="Proteomes" id="UP001472677"/>
    </source>
</evidence>
<proteinExistence type="predicted"/>
<dbReference type="PANTHER" id="PTHR34684:SF1">
    <property type="entry name" value="OS08G0192200 PROTEIN"/>
    <property type="match status" value="1"/>
</dbReference>
<dbReference type="EMBL" id="JBBPBM010000045">
    <property type="protein sequence ID" value="KAK8522328.1"/>
    <property type="molecule type" value="Genomic_DNA"/>
</dbReference>
<feature type="region of interest" description="Disordered" evidence="1">
    <location>
        <begin position="74"/>
        <end position="163"/>
    </location>
</feature>
<reference evidence="2 3" key="1">
    <citation type="journal article" date="2024" name="G3 (Bethesda)">
        <title>Genome assembly of Hibiscus sabdariffa L. provides insights into metabolisms of medicinal natural products.</title>
        <authorList>
            <person name="Kim T."/>
        </authorList>
    </citation>
    <scope>NUCLEOTIDE SEQUENCE [LARGE SCALE GENOMIC DNA]</scope>
    <source>
        <strain evidence="2">TK-2024</strain>
        <tissue evidence="2">Old leaves</tissue>
    </source>
</reference>
<feature type="compositionally biased region" description="Basic and acidic residues" evidence="1">
    <location>
        <begin position="30"/>
        <end position="47"/>
    </location>
</feature>
<evidence type="ECO:0000256" key="1">
    <source>
        <dbReference type="SAM" id="MobiDB-lite"/>
    </source>
</evidence>
<name>A0ABR2CRS1_9ROSI</name>